<protein>
    <submittedName>
        <fullName evidence="3">MARVEL domain-containing protein</fullName>
    </submittedName>
</protein>
<evidence type="ECO:0000313" key="2">
    <source>
        <dbReference type="Proteomes" id="UP000887565"/>
    </source>
</evidence>
<feature type="transmembrane region" description="Helical" evidence="1">
    <location>
        <begin position="21"/>
        <end position="38"/>
    </location>
</feature>
<name>A0A915IS16_ROMCU</name>
<evidence type="ECO:0000313" key="3">
    <source>
        <dbReference type="WBParaSite" id="nRc.2.0.1.t16606-RA"/>
    </source>
</evidence>
<accession>A0A915IS16</accession>
<proteinExistence type="predicted"/>
<evidence type="ECO:0000256" key="1">
    <source>
        <dbReference type="SAM" id="Phobius"/>
    </source>
</evidence>
<keyword evidence="1" id="KW-0812">Transmembrane</keyword>
<dbReference type="AlphaFoldDB" id="A0A915IS16"/>
<keyword evidence="1" id="KW-0472">Membrane</keyword>
<organism evidence="2 3">
    <name type="scientific">Romanomermis culicivorax</name>
    <name type="common">Nematode worm</name>
    <dbReference type="NCBI Taxonomy" id="13658"/>
    <lineage>
        <taxon>Eukaryota</taxon>
        <taxon>Metazoa</taxon>
        <taxon>Ecdysozoa</taxon>
        <taxon>Nematoda</taxon>
        <taxon>Enoplea</taxon>
        <taxon>Dorylaimia</taxon>
        <taxon>Mermithida</taxon>
        <taxon>Mermithoidea</taxon>
        <taxon>Mermithidae</taxon>
        <taxon>Romanomermis</taxon>
    </lineage>
</organism>
<dbReference type="WBParaSite" id="nRc.2.0.1.t16606-RA">
    <property type="protein sequence ID" value="nRc.2.0.1.t16606-RA"/>
    <property type="gene ID" value="nRc.2.0.1.g16606"/>
</dbReference>
<feature type="transmembrane region" description="Helical" evidence="1">
    <location>
        <begin position="44"/>
        <end position="68"/>
    </location>
</feature>
<dbReference type="Proteomes" id="UP000887565">
    <property type="component" value="Unplaced"/>
</dbReference>
<keyword evidence="2" id="KW-1185">Reference proteome</keyword>
<reference evidence="3" key="1">
    <citation type="submission" date="2022-11" db="UniProtKB">
        <authorList>
            <consortium name="WormBaseParasite"/>
        </authorList>
    </citation>
    <scope>IDENTIFICATION</scope>
</reference>
<sequence>MSTSEETAKAYARSKAGILRIVELIIAIIISIVISFYHEGLRQNYIWAFIIYWCMVACVIMIIVSLVMHCCGKECPCILSLVNGGLFVYDAWSGRD</sequence>
<keyword evidence="1" id="KW-1133">Transmembrane helix</keyword>